<dbReference type="InterPro" id="IPR042095">
    <property type="entry name" value="SUMF_sf"/>
</dbReference>
<dbReference type="EMBL" id="CP121196">
    <property type="protein sequence ID" value="XBH18036.1"/>
    <property type="molecule type" value="Genomic_DNA"/>
</dbReference>
<dbReference type="InterPro" id="IPR016187">
    <property type="entry name" value="CTDL_fold"/>
</dbReference>
<dbReference type="PANTHER" id="PTHR23150:SF19">
    <property type="entry name" value="FORMYLGLYCINE-GENERATING ENZYME"/>
    <property type="match status" value="1"/>
</dbReference>
<dbReference type="InterPro" id="IPR005532">
    <property type="entry name" value="SUMF_dom"/>
</dbReference>
<sequence>MYPLVHLESSGGRSLVTEPRRIRIAAGRFSMGSETGQTVESPIHRVWLDSYAMAATQVTVEEYARFLDATGNVRPPNWGDPNFSHPQQPVVAVSWFDAVAYCAWLSSMTGLHYRLPTEAEWERAARGGAEQMLFPWGNDPPVSRPGYHSHWKTGPEPVGQSQPNAYGLFDICENVHEWCSDWYEANYYAISPDQNPQGPKEGERRVSRGGAWRHQIKISRCSARSSIPPDFSYADYGFRVVCDGAY</sequence>
<dbReference type="GO" id="GO:0120147">
    <property type="term" value="F:formylglycine-generating oxidase activity"/>
    <property type="evidence" value="ECO:0007669"/>
    <property type="project" value="TreeGrafter"/>
</dbReference>
<dbReference type="SUPFAM" id="SSF56436">
    <property type="entry name" value="C-type lectin-like"/>
    <property type="match status" value="1"/>
</dbReference>
<proteinExistence type="predicted"/>
<evidence type="ECO:0000259" key="1">
    <source>
        <dbReference type="Pfam" id="PF03781"/>
    </source>
</evidence>
<dbReference type="PANTHER" id="PTHR23150">
    <property type="entry name" value="SULFATASE MODIFYING FACTOR 1, 2"/>
    <property type="match status" value="1"/>
</dbReference>
<name>A0AAU7DL36_9BACT</name>
<dbReference type="Pfam" id="PF03781">
    <property type="entry name" value="FGE-sulfatase"/>
    <property type="match status" value="1"/>
</dbReference>
<dbReference type="RefSeq" id="WP_348263262.1">
    <property type="nucleotide sequence ID" value="NZ_CP121196.1"/>
</dbReference>
<dbReference type="Gene3D" id="3.90.1580.10">
    <property type="entry name" value="paralog of FGE (formylglycine-generating enzyme)"/>
    <property type="match status" value="1"/>
</dbReference>
<dbReference type="InterPro" id="IPR051043">
    <property type="entry name" value="Sulfatase_Mod_Factor_Kinase"/>
</dbReference>
<evidence type="ECO:0000313" key="2">
    <source>
        <dbReference type="EMBL" id="XBH18036.1"/>
    </source>
</evidence>
<feature type="domain" description="Sulfatase-modifying factor enzyme-like" evidence="1">
    <location>
        <begin position="18"/>
        <end position="241"/>
    </location>
</feature>
<protein>
    <submittedName>
        <fullName evidence="2">Formylglycine-generating enzyme family protein</fullName>
    </submittedName>
</protein>
<accession>A0AAU7DL36</accession>
<organism evidence="2">
    <name type="scientific">Telmatobacter sp. DSM 110680</name>
    <dbReference type="NCBI Taxonomy" id="3036704"/>
    <lineage>
        <taxon>Bacteria</taxon>
        <taxon>Pseudomonadati</taxon>
        <taxon>Acidobacteriota</taxon>
        <taxon>Terriglobia</taxon>
        <taxon>Terriglobales</taxon>
        <taxon>Acidobacteriaceae</taxon>
        <taxon>Telmatobacter</taxon>
    </lineage>
</organism>
<gene>
    <name evidence="2" type="ORF">P8935_01590</name>
</gene>
<reference evidence="2" key="1">
    <citation type="submission" date="2023-03" db="EMBL/GenBank/DDBJ databases">
        <title>Edaphobacter sp.</title>
        <authorList>
            <person name="Huber K.J."/>
            <person name="Papendorf J."/>
            <person name="Pilke C."/>
            <person name="Bunk B."/>
            <person name="Sproeer C."/>
            <person name="Pester M."/>
        </authorList>
    </citation>
    <scope>NUCLEOTIDE SEQUENCE</scope>
    <source>
        <strain evidence="2">DSM 110680</strain>
    </source>
</reference>
<dbReference type="AlphaFoldDB" id="A0AAU7DL36"/>